<protein>
    <submittedName>
        <fullName evidence="2">Uncharacterized protein</fullName>
    </submittedName>
</protein>
<dbReference type="EMBL" id="JAJKFW010000058">
    <property type="protein sequence ID" value="MCC9644631.1"/>
    <property type="molecule type" value="Genomic_DNA"/>
</dbReference>
<comment type="caution">
    <text evidence="2">The sequence shown here is derived from an EMBL/GenBank/DDBJ whole genome shotgun (WGS) entry which is preliminary data.</text>
</comment>
<keyword evidence="3" id="KW-1185">Reference proteome</keyword>
<sequence>MTASSCCQSSTPACCQTSTADSQPSGIANPHDACDCVYQSNCDCEVRSELTDAWVSSRVDSSEDQTLVASVPIGMWVDSFSRMPDRRNTWHPAPAATLVASAKDQCAMLCRWLN</sequence>
<dbReference type="Proteomes" id="UP001430306">
    <property type="component" value="Unassembled WGS sequence"/>
</dbReference>
<dbReference type="RefSeq" id="WP_230276345.1">
    <property type="nucleotide sequence ID" value="NZ_JAJKFW010000058.1"/>
</dbReference>
<evidence type="ECO:0000256" key="1">
    <source>
        <dbReference type="SAM" id="MobiDB-lite"/>
    </source>
</evidence>
<proteinExistence type="predicted"/>
<gene>
    <name evidence="2" type="ORF">LOC71_20345</name>
</gene>
<feature type="compositionally biased region" description="Polar residues" evidence="1">
    <location>
        <begin position="1"/>
        <end position="26"/>
    </location>
</feature>
<name>A0ABS8NM93_9BACT</name>
<evidence type="ECO:0000313" key="3">
    <source>
        <dbReference type="Proteomes" id="UP001430306"/>
    </source>
</evidence>
<reference evidence="2" key="1">
    <citation type="submission" date="2021-11" db="EMBL/GenBank/DDBJ databases">
        <title>Genome sequence.</title>
        <authorList>
            <person name="Sun Q."/>
        </authorList>
    </citation>
    <scope>NUCLEOTIDE SEQUENCE</scope>
    <source>
        <strain evidence="2">JC740</strain>
    </source>
</reference>
<evidence type="ECO:0000313" key="2">
    <source>
        <dbReference type="EMBL" id="MCC9644631.1"/>
    </source>
</evidence>
<organism evidence="2 3">
    <name type="scientific">Rhodopirellula halodulae</name>
    <dbReference type="NCBI Taxonomy" id="2894198"/>
    <lineage>
        <taxon>Bacteria</taxon>
        <taxon>Pseudomonadati</taxon>
        <taxon>Planctomycetota</taxon>
        <taxon>Planctomycetia</taxon>
        <taxon>Pirellulales</taxon>
        <taxon>Pirellulaceae</taxon>
        <taxon>Rhodopirellula</taxon>
    </lineage>
</organism>
<feature type="region of interest" description="Disordered" evidence="1">
    <location>
        <begin position="1"/>
        <end position="27"/>
    </location>
</feature>
<accession>A0ABS8NM93</accession>